<keyword evidence="3" id="KW-1185">Reference proteome</keyword>
<evidence type="ECO:0000256" key="1">
    <source>
        <dbReference type="SAM" id="SignalP"/>
    </source>
</evidence>
<protein>
    <recommendedName>
        <fullName evidence="4">T9SS C-terminal target domain-containing protein</fullName>
    </recommendedName>
</protein>
<reference evidence="2 3" key="1">
    <citation type="submission" date="2018-11" db="EMBL/GenBank/DDBJ databases">
        <authorList>
            <person name="Zhou Z."/>
            <person name="Wang G."/>
        </authorList>
    </citation>
    <scope>NUCLEOTIDE SEQUENCE [LARGE SCALE GENOMIC DNA]</scope>
    <source>
        <strain evidence="2 3">KCTC52004</strain>
    </source>
</reference>
<dbReference type="OrthoDB" id="955414at2"/>
<evidence type="ECO:0008006" key="4">
    <source>
        <dbReference type="Google" id="ProtNLM"/>
    </source>
</evidence>
<name>A0A3P1BD69_9BACT</name>
<comment type="caution">
    <text evidence="2">The sequence shown here is derived from an EMBL/GenBank/DDBJ whole genome shotgun (WGS) entry which is preliminary data.</text>
</comment>
<dbReference type="Proteomes" id="UP000271925">
    <property type="component" value="Unassembled WGS sequence"/>
</dbReference>
<keyword evidence="1" id="KW-0732">Signal</keyword>
<feature type="chain" id="PRO_5018240438" description="T9SS C-terminal target domain-containing protein" evidence="1">
    <location>
        <begin position="32"/>
        <end position="140"/>
    </location>
</feature>
<evidence type="ECO:0000313" key="2">
    <source>
        <dbReference type="EMBL" id="RRA98722.1"/>
    </source>
</evidence>
<proteinExistence type="predicted"/>
<organism evidence="2 3">
    <name type="scientific">Larkinella rosea</name>
    <dbReference type="NCBI Taxonomy" id="2025312"/>
    <lineage>
        <taxon>Bacteria</taxon>
        <taxon>Pseudomonadati</taxon>
        <taxon>Bacteroidota</taxon>
        <taxon>Cytophagia</taxon>
        <taxon>Cytophagales</taxon>
        <taxon>Spirosomataceae</taxon>
        <taxon>Larkinella</taxon>
    </lineage>
</organism>
<dbReference type="AlphaFoldDB" id="A0A3P1BD69"/>
<dbReference type="RefSeq" id="WP_124878560.1">
    <property type="nucleotide sequence ID" value="NZ_RQJO01000015.1"/>
</dbReference>
<sequence>MKRKIYILKNRKPALLVLALTGLFLLNSARAQTPEAISENAKTESAMKLSFKEVGNLRFRLEVTQPLLVLHDVVDVFIVSSDRQVLFANTYSHHALRITTFDLSTLQDGTYGFEIRSGATRIAQKFDIKTKSNRVILARN</sequence>
<dbReference type="EMBL" id="RQJO01000015">
    <property type="protein sequence ID" value="RRA98722.1"/>
    <property type="molecule type" value="Genomic_DNA"/>
</dbReference>
<gene>
    <name evidence="2" type="ORF">EHT25_27405</name>
</gene>
<feature type="signal peptide" evidence="1">
    <location>
        <begin position="1"/>
        <end position="31"/>
    </location>
</feature>
<accession>A0A3P1BD69</accession>
<evidence type="ECO:0000313" key="3">
    <source>
        <dbReference type="Proteomes" id="UP000271925"/>
    </source>
</evidence>